<evidence type="ECO:0000256" key="1">
    <source>
        <dbReference type="SAM" id="MobiDB-lite"/>
    </source>
</evidence>
<reference evidence="2" key="1">
    <citation type="journal article" date="2023" name="Mol. Phylogenet. Evol.">
        <title>Genome-scale phylogeny and comparative genomics of the fungal order Sordariales.</title>
        <authorList>
            <person name="Hensen N."/>
            <person name="Bonometti L."/>
            <person name="Westerberg I."/>
            <person name="Brannstrom I.O."/>
            <person name="Guillou S."/>
            <person name="Cros-Aarteil S."/>
            <person name="Calhoun S."/>
            <person name="Haridas S."/>
            <person name="Kuo A."/>
            <person name="Mondo S."/>
            <person name="Pangilinan J."/>
            <person name="Riley R."/>
            <person name="LaButti K."/>
            <person name="Andreopoulos B."/>
            <person name="Lipzen A."/>
            <person name="Chen C."/>
            <person name="Yan M."/>
            <person name="Daum C."/>
            <person name="Ng V."/>
            <person name="Clum A."/>
            <person name="Steindorff A."/>
            <person name="Ohm R.A."/>
            <person name="Martin F."/>
            <person name="Silar P."/>
            <person name="Natvig D.O."/>
            <person name="Lalanne C."/>
            <person name="Gautier V."/>
            <person name="Ament-Velasquez S.L."/>
            <person name="Kruys A."/>
            <person name="Hutchinson M.I."/>
            <person name="Powell A.J."/>
            <person name="Barry K."/>
            <person name="Miller A.N."/>
            <person name="Grigoriev I.V."/>
            <person name="Debuchy R."/>
            <person name="Gladieux P."/>
            <person name="Hiltunen Thoren M."/>
            <person name="Johannesson H."/>
        </authorList>
    </citation>
    <scope>NUCLEOTIDE SEQUENCE</scope>
    <source>
        <strain evidence="2">PSN324</strain>
    </source>
</reference>
<accession>A0AAV9HMJ8</accession>
<feature type="region of interest" description="Disordered" evidence="1">
    <location>
        <begin position="418"/>
        <end position="438"/>
    </location>
</feature>
<proteinExistence type="predicted"/>
<feature type="region of interest" description="Disordered" evidence="1">
    <location>
        <begin position="1"/>
        <end position="20"/>
    </location>
</feature>
<feature type="compositionally biased region" description="Low complexity" evidence="1">
    <location>
        <begin position="126"/>
        <end position="139"/>
    </location>
</feature>
<protein>
    <submittedName>
        <fullName evidence="2">Uncharacterized protein</fullName>
    </submittedName>
</protein>
<name>A0AAV9HMJ8_9PEZI</name>
<feature type="compositionally biased region" description="Polar residues" evidence="1">
    <location>
        <begin position="421"/>
        <end position="438"/>
    </location>
</feature>
<dbReference type="AlphaFoldDB" id="A0AAV9HMJ8"/>
<feature type="region of interest" description="Disordered" evidence="1">
    <location>
        <begin position="123"/>
        <end position="146"/>
    </location>
</feature>
<reference evidence="2" key="2">
    <citation type="submission" date="2023-06" db="EMBL/GenBank/DDBJ databases">
        <authorList>
            <consortium name="Lawrence Berkeley National Laboratory"/>
            <person name="Mondo S.J."/>
            <person name="Hensen N."/>
            <person name="Bonometti L."/>
            <person name="Westerberg I."/>
            <person name="Brannstrom I.O."/>
            <person name="Guillou S."/>
            <person name="Cros-Aarteil S."/>
            <person name="Calhoun S."/>
            <person name="Haridas S."/>
            <person name="Kuo A."/>
            <person name="Pangilinan J."/>
            <person name="Riley R."/>
            <person name="Labutti K."/>
            <person name="Andreopoulos B."/>
            <person name="Lipzen A."/>
            <person name="Chen C."/>
            <person name="Yanf M."/>
            <person name="Daum C."/>
            <person name="Ng V."/>
            <person name="Clum A."/>
            <person name="Steindorff A."/>
            <person name="Ohm R."/>
            <person name="Martin F."/>
            <person name="Silar P."/>
            <person name="Natvig D."/>
            <person name="Lalanne C."/>
            <person name="Gautier V."/>
            <person name="Ament-Velasquez S.L."/>
            <person name="Kruys A."/>
            <person name="Hutchinson M.I."/>
            <person name="Powell A.J."/>
            <person name="Barry K."/>
            <person name="Miller A.N."/>
            <person name="Grigoriev I.V."/>
            <person name="Debuchy R."/>
            <person name="Gladieux P."/>
            <person name="Thoren M.H."/>
            <person name="Johannesson H."/>
        </authorList>
    </citation>
    <scope>NUCLEOTIDE SEQUENCE</scope>
    <source>
        <strain evidence="2">PSN324</strain>
    </source>
</reference>
<feature type="region of interest" description="Disordered" evidence="1">
    <location>
        <begin position="70"/>
        <end position="91"/>
    </location>
</feature>
<feature type="compositionally biased region" description="Pro residues" evidence="1">
    <location>
        <begin position="1"/>
        <end position="12"/>
    </location>
</feature>
<evidence type="ECO:0000313" key="2">
    <source>
        <dbReference type="EMBL" id="KAK4461951.1"/>
    </source>
</evidence>
<feature type="compositionally biased region" description="Low complexity" evidence="1">
    <location>
        <begin position="73"/>
        <end position="85"/>
    </location>
</feature>
<keyword evidence="3" id="KW-1185">Reference proteome</keyword>
<comment type="caution">
    <text evidence="2">The sequence shown here is derived from an EMBL/GenBank/DDBJ whole genome shotgun (WGS) entry which is preliminary data.</text>
</comment>
<sequence>MPPPPPPHPHPLPLSRTGLSFPSSEVRTLTTFPTTDLPSPRILPESAIRSFPVRYPITSQTFFHPKFATNKHPSSSFSSSSSSPSYTTDPPFQTQTNRWLCCQCAQSGVPDPVGTIHLEDLKTPGQQQQRQRQRQQNQQGSNQTTADHLSRALLANEYQQREPESLLLRVYNTCWRDACRHEKCVNCVLYAGPLCRDYTVKSGLIRTVGGMFCSPRFLDPVHWECLCGEWKRNRFNARCVCMNPACGFRWTAGMFTTTGRGGGGSGFAVAGGGATGGAGVLGVDTVVMNRYGQRLGSADQRMAVKGGPWDWQRRALGDERCALLRGVREAMRRDFGRDHGGLVDAGGLWREGEPVPRYPYRRPPPLDEDDPKENFEYEASYLAGIPLEPVCKGKEKVGPGPGAGGNHHHLLQYHPTGTGPGTSLFSSGYGPSSLAMQM</sequence>
<gene>
    <name evidence="2" type="ORF">QBC42DRAFT_226106</name>
</gene>
<organism evidence="2 3">
    <name type="scientific">Cladorrhinum samala</name>
    <dbReference type="NCBI Taxonomy" id="585594"/>
    <lineage>
        <taxon>Eukaryota</taxon>
        <taxon>Fungi</taxon>
        <taxon>Dikarya</taxon>
        <taxon>Ascomycota</taxon>
        <taxon>Pezizomycotina</taxon>
        <taxon>Sordariomycetes</taxon>
        <taxon>Sordariomycetidae</taxon>
        <taxon>Sordariales</taxon>
        <taxon>Podosporaceae</taxon>
        <taxon>Cladorrhinum</taxon>
    </lineage>
</organism>
<evidence type="ECO:0000313" key="3">
    <source>
        <dbReference type="Proteomes" id="UP001321749"/>
    </source>
</evidence>
<dbReference type="EMBL" id="MU864980">
    <property type="protein sequence ID" value="KAK4461951.1"/>
    <property type="molecule type" value="Genomic_DNA"/>
</dbReference>
<dbReference type="Proteomes" id="UP001321749">
    <property type="component" value="Unassembled WGS sequence"/>
</dbReference>